<dbReference type="Proteomes" id="UP000188268">
    <property type="component" value="Unassembled WGS sequence"/>
</dbReference>
<comment type="caution">
    <text evidence="1">The sequence shown here is derived from an EMBL/GenBank/DDBJ whole genome shotgun (WGS) entry which is preliminary data.</text>
</comment>
<accession>A0A1R3GCU8</accession>
<keyword evidence="2" id="KW-1185">Reference proteome</keyword>
<dbReference type="AlphaFoldDB" id="A0A1R3GCU8"/>
<evidence type="ECO:0000313" key="2">
    <source>
        <dbReference type="Proteomes" id="UP000188268"/>
    </source>
</evidence>
<dbReference type="Gramene" id="OMO55928">
    <property type="protein sequence ID" value="OMO55928"/>
    <property type="gene ID" value="CCACVL1_26879"/>
</dbReference>
<reference evidence="1 2" key="1">
    <citation type="submission" date="2013-09" db="EMBL/GenBank/DDBJ databases">
        <title>Corchorus capsularis genome sequencing.</title>
        <authorList>
            <person name="Alam M."/>
            <person name="Haque M.S."/>
            <person name="Islam M.S."/>
            <person name="Emdad E.M."/>
            <person name="Islam M.M."/>
            <person name="Ahmed B."/>
            <person name="Halim A."/>
            <person name="Hossen Q.M.M."/>
            <person name="Hossain M.Z."/>
            <person name="Ahmed R."/>
            <person name="Khan M.M."/>
            <person name="Islam R."/>
            <person name="Rashid M.M."/>
            <person name="Khan S.A."/>
            <person name="Rahman M.S."/>
            <person name="Alam M."/>
        </authorList>
    </citation>
    <scope>NUCLEOTIDE SEQUENCE [LARGE SCALE GENOMIC DNA]</scope>
    <source>
        <strain evidence="2">cv. CVL-1</strain>
        <tissue evidence="1">Whole seedling</tissue>
    </source>
</reference>
<name>A0A1R3GCU8_COCAP</name>
<sequence>MGKSSFDCFCGEIESVRIPSVNLSLSVDA</sequence>
<organism evidence="1 2">
    <name type="scientific">Corchorus capsularis</name>
    <name type="common">Jute</name>
    <dbReference type="NCBI Taxonomy" id="210143"/>
    <lineage>
        <taxon>Eukaryota</taxon>
        <taxon>Viridiplantae</taxon>
        <taxon>Streptophyta</taxon>
        <taxon>Embryophyta</taxon>
        <taxon>Tracheophyta</taxon>
        <taxon>Spermatophyta</taxon>
        <taxon>Magnoliopsida</taxon>
        <taxon>eudicotyledons</taxon>
        <taxon>Gunneridae</taxon>
        <taxon>Pentapetalae</taxon>
        <taxon>rosids</taxon>
        <taxon>malvids</taxon>
        <taxon>Malvales</taxon>
        <taxon>Malvaceae</taxon>
        <taxon>Grewioideae</taxon>
        <taxon>Apeibeae</taxon>
        <taxon>Corchorus</taxon>
    </lineage>
</organism>
<evidence type="ECO:0000313" key="1">
    <source>
        <dbReference type="EMBL" id="OMO55928.1"/>
    </source>
</evidence>
<gene>
    <name evidence="1" type="ORF">CCACVL1_26879</name>
</gene>
<protein>
    <submittedName>
        <fullName evidence="1">Uncharacterized protein</fullName>
    </submittedName>
</protein>
<proteinExistence type="predicted"/>
<dbReference type="EMBL" id="AWWV01014551">
    <property type="protein sequence ID" value="OMO55928.1"/>
    <property type="molecule type" value="Genomic_DNA"/>
</dbReference>